<evidence type="ECO:0000313" key="2">
    <source>
        <dbReference type="EMBL" id="ERM99674.1"/>
    </source>
</evidence>
<name>W1NYD2_AMBTC</name>
<feature type="region of interest" description="Disordered" evidence="1">
    <location>
        <begin position="16"/>
        <end position="88"/>
    </location>
</feature>
<organism evidence="2 3">
    <name type="scientific">Amborella trichopoda</name>
    <dbReference type="NCBI Taxonomy" id="13333"/>
    <lineage>
        <taxon>Eukaryota</taxon>
        <taxon>Viridiplantae</taxon>
        <taxon>Streptophyta</taxon>
        <taxon>Embryophyta</taxon>
        <taxon>Tracheophyta</taxon>
        <taxon>Spermatophyta</taxon>
        <taxon>Magnoliopsida</taxon>
        <taxon>Amborellales</taxon>
        <taxon>Amborellaceae</taxon>
        <taxon>Amborella</taxon>
    </lineage>
</organism>
<feature type="compositionally biased region" description="Polar residues" evidence="1">
    <location>
        <begin position="62"/>
        <end position="77"/>
    </location>
</feature>
<protein>
    <submittedName>
        <fullName evidence="2">Uncharacterized protein</fullName>
    </submittedName>
</protein>
<feature type="compositionally biased region" description="Polar residues" evidence="1">
    <location>
        <begin position="16"/>
        <end position="25"/>
    </location>
</feature>
<proteinExistence type="predicted"/>
<dbReference type="HOGENOM" id="CLU_1984582_0_0_1"/>
<sequence length="126" mass="13798">MKWRCAVLCLVSNTREAATGRSVQPSPRRGQSRLKPSAIPYIRRVLPVGPQPNEPNRYPLRTSCSLSQNRQTPHSVQNPPPATGEIPHPYSFLLAIASDFAGPANNNRTATAQPRRGSARTAWESG</sequence>
<gene>
    <name evidence="2" type="ORF">AMTR_s00099p00041990</name>
</gene>
<feature type="region of interest" description="Disordered" evidence="1">
    <location>
        <begin position="102"/>
        <end position="126"/>
    </location>
</feature>
<dbReference type="EMBL" id="KI394994">
    <property type="protein sequence ID" value="ERM99674.1"/>
    <property type="molecule type" value="Genomic_DNA"/>
</dbReference>
<dbReference type="Proteomes" id="UP000017836">
    <property type="component" value="Unassembled WGS sequence"/>
</dbReference>
<evidence type="ECO:0000256" key="1">
    <source>
        <dbReference type="SAM" id="MobiDB-lite"/>
    </source>
</evidence>
<dbReference type="Gramene" id="ERM99674">
    <property type="protein sequence ID" value="ERM99674"/>
    <property type="gene ID" value="AMTR_s00099p00041990"/>
</dbReference>
<accession>W1NYD2</accession>
<evidence type="ECO:0000313" key="3">
    <source>
        <dbReference type="Proteomes" id="UP000017836"/>
    </source>
</evidence>
<keyword evidence="3" id="KW-1185">Reference proteome</keyword>
<dbReference type="AlphaFoldDB" id="W1NYD2"/>
<reference evidence="3" key="1">
    <citation type="journal article" date="2013" name="Science">
        <title>The Amborella genome and the evolution of flowering plants.</title>
        <authorList>
            <consortium name="Amborella Genome Project"/>
        </authorList>
    </citation>
    <scope>NUCLEOTIDE SEQUENCE [LARGE SCALE GENOMIC DNA]</scope>
</reference>